<reference evidence="1 2" key="1">
    <citation type="submission" date="2024-08" db="EMBL/GenBank/DDBJ databases">
        <authorList>
            <person name="Lu H."/>
        </authorList>
    </citation>
    <scope>NUCLEOTIDE SEQUENCE [LARGE SCALE GENOMIC DNA]</scope>
    <source>
        <strain evidence="1 2">LYH14W</strain>
    </source>
</reference>
<dbReference type="Proteomes" id="UP001606210">
    <property type="component" value="Unassembled WGS sequence"/>
</dbReference>
<comment type="caution">
    <text evidence="1">The sequence shown here is derived from an EMBL/GenBank/DDBJ whole genome shotgun (WGS) entry which is preliminary data.</text>
</comment>
<gene>
    <name evidence="1" type="ORF">ACG00Y_07005</name>
</gene>
<name>A0ABW7EZ49_9BURK</name>
<organism evidence="1 2">
    <name type="scientific">Pelomonas parva</name>
    <dbReference type="NCBI Taxonomy" id="3299032"/>
    <lineage>
        <taxon>Bacteria</taxon>
        <taxon>Pseudomonadati</taxon>
        <taxon>Pseudomonadota</taxon>
        <taxon>Betaproteobacteria</taxon>
        <taxon>Burkholderiales</taxon>
        <taxon>Sphaerotilaceae</taxon>
        <taxon>Roseateles</taxon>
    </lineage>
</organism>
<keyword evidence="2" id="KW-1185">Reference proteome</keyword>
<dbReference type="EMBL" id="JBIGHV010000002">
    <property type="protein sequence ID" value="MFG6429652.1"/>
    <property type="molecule type" value="Genomic_DNA"/>
</dbReference>
<sequence>MSQGDYVSSLLDGMAPVALPADHASAVKALMASTDRVAALSADLNAFLRVLGRAAVPQLEPYRASITSLTKDVRQHLAVAAALVAELRPARRSGR</sequence>
<proteinExistence type="predicted"/>
<evidence type="ECO:0000313" key="2">
    <source>
        <dbReference type="Proteomes" id="UP001606210"/>
    </source>
</evidence>
<accession>A0ABW7EZ49</accession>
<evidence type="ECO:0000313" key="1">
    <source>
        <dbReference type="EMBL" id="MFG6429652.1"/>
    </source>
</evidence>
<dbReference type="RefSeq" id="WP_394477267.1">
    <property type="nucleotide sequence ID" value="NZ_JBIGHV010000002.1"/>
</dbReference>
<protein>
    <submittedName>
        <fullName evidence="1">Uncharacterized protein</fullName>
    </submittedName>
</protein>